<proteinExistence type="predicted"/>
<reference evidence="1 2" key="1">
    <citation type="submission" date="2017-12" db="EMBL/GenBank/DDBJ databases">
        <title>Phylogenetic diversity of female urinary microbiome.</title>
        <authorList>
            <person name="Thomas-White K."/>
            <person name="Wolfe A.J."/>
        </authorList>
    </citation>
    <scope>NUCLEOTIDE SEQUENCE [LARGE SCALE GENOMIC DNA]</scope>
    <source>
        <strain evidence="1 2">UMB1298</strain>
    </source>
</reference>
<dbReference type="InterPro" id="IPR036249">
    <property type="entry name" value="Thioredoxin-like_sf"/>
</dbReference>
<protein>
    <submittedName>
        <fullName evidence="1">Disulfide bond formation protein DsbA</fullName>
    </submittedName>
</protein>
<dbReference type="CDD" id="cd02972">
    <property type="entry name" value="DsbA_family"/>
    <property type="match status" value="1"/>
</dbReference>
<dbReference type="EMBL" id="PKIZ01000015">
    <property type="protein sequence ID" value="PKZ41287.1"/>
    <property type="molecule type" value="Genomic_DNA"/>
</dbReference>
<dbReference type="RefSeq" id="WP_070703392.1">
    <property type="nucleotide sequence ID" value="NZ_JBHLVH010000004.1"/>
</dbReference>
<dbReference type="SUPFAM" id="SSF52833">
    <property type="entry name" value="Thioredoxin-like"/>
    <property type="match status" value="1"/>
</dbReference>
<organism evidence="1 2">
    <name type="scientific">Kytococcus schroeteri</name>
    <dbReference type="NCBI Taxonomy" id="138300"/>
    <lineage>
        <taxon>Bacteria</taxon>
        <taxon>Bacillati</taxon>
        <taxon>Actinomycetota</taxon>
        <taxon>Actinomycetes</taxon>
        <taxon>Micrococcales</taxon>
        <taxon>Kytococcaceae</taxon>
        <taxon>Kytococcus</taxon>
    </lineage>
</organism>
<dbReference type="OrthoDB" id="4125991at2"/>
<keyword evidence="2" id="KW-1185">Reference proteome</keyword>
<dbReference type="Gene3D" id="3.40.30.10">
    <property type="entry name" value="Glutaredoxin"/>
    <property type="match status" value="1"/>
</dbReference>
<dbReference type="AlphaFoldDB" id="A0A2I1P9I0"/>
<comment type="caution">
    <text evidence="1">The sequence shown here is derived from an EMBL/GenBank/DDBJ whole genome shotgun (WGS) entry which is preliminary data.</text>
</comment>
<evidence type="ECO:0000313" key="2">
    <source>
        <dbReference type="Proteomes" id="UP000234206"/>
    </source>
</evidence>
<accession>A0A2I1P9I0</accession>
<gene>
    <name evidence="1" type="ORF">CYJ76_08305</name>
</gene>
<dbReference type="InterPro" id="IPR053977">
    <property type="entry name" value="Rv2466c-like"/>
</dbReference>
<sequence>MTDASQTTQRTQVEMFFDPTCPWAWMTSRWLMEVAEARDLEVTWSLMSLAVLNDGRDLPAEYAESMQLAWGPARVVSAAVAAHGQEVAKPLYDALGTRLHPGGRKPGDRTEAEALIAEALAEVGLPAELAQVAYPGGVGNNPEDEVTADLRTRQQRAVDLVGDDVGTPVIRIGDTAFFGPVVTPAPTGEAALQLWDGVVQAASVPGFFELKRSRDVGPQFG</sequence>
<dbReference type="Proteomes" id="UP000234206">
    <property type="component" value="Unassembled WGS sequence"/>
</dbReference>
<dbReference type="Pfam" id="PF22234">
    <property type="entry name" value="Rv2466c-like"/>
    <property type="match status" value="1"/>
</dbReference>
<evidence type="ECO:0000313" key="1">
    <source>
        <dbReference type="EMBL" id="PKZ41287.1"/>
    </source>
</evidence>
<name>A0A2I1P9I0_9MICO</name>